<comment type="caution">
    <text evidence="1">The sequence shown here is derived from an EMBL/GenBank/DDBJ whole genome shotgun (WGS) entry which is preliminary data.</text>
</comment>
<dbReference type="EMBL" id="JABTEG010000007">
    <property type="protein sequence ID" value="KAG4304601.1"/>
    <property type="molecule type" value="Genomic_DNA"/>
</dbReference>
<gene>
    <name evidence="1" type="ORF">PORY_001994</name>
</gene>
<sequence>MRTYDKNELNHCDGPRETLYEMTEDSILQVPPYTNMENQENSETLSSTHLLHENNIQRDNPVFSKEQTEKKNKKKKHGSFMRSFASRVSSRYTSKFHQNDGVFANLSAKPDLSRDKIEEFPPSYEQAAADATPSYWENTIITPGISEDGIFIEGLPVGNIFGFLWNMLISFSFQFIGFFLTYLLHTTYAAKSGSKAGLGTTLIQYGFYMRSSKNNVFNEDTPNTNAENETQDYQGDSLDNIIISYLLMIIGWFLLFRSTAEFLKARRIEMCVRETSSSNPAQSTQSETPETTV</sequence>
<evidence type="ECO:0000313" key="2">
    <source>
        <dbReference type="Proteomes" id="UP000768646"/>
    </source>
</evidence>
<name>A0ACB7CAN0_9ASCO</name>
<dbReference type="Proteomes" id="UP000768646">
    <property type="component" value="Unassembled WGS sequence"/>
</dbReference>
<keyword evidence="2" id="KW-1185">Reference proteome</keyword>
<evidence type="ECO:0000313" key="1">
    <source>
        <dbReference type="EMBL" id="KAG4304601.1"/>
    </source>
</evidence>
<protein>
    <submittedName>
        <fullName evidence="1">Uncharacterized protein</fullName>
    </submittedName>
</protein>
<reference evidence="1 2" key="1">
    <citation type="journal article" date="2021" name="Commun. Biol.">
        <title>Genomic insights into the host specific adaptation of the Pneumocystis genus.</title>
        <authorList>
            <person name="Cisse O.H."/>
            <person name="Ma L."/>
            <person name="Dekker J.P."/>
            <person name="Khil P.P."/>
            <person name="Youn J.-H."/>
            <person name="Brenchley J.M."/>
            <person name="Blair R."/>
            <person name="Pahar B."/>
            <person name="Chabe M."/>
            <person name="Van Rompay K.K.A."/>
            <person name="Keesler R."/>
            <person name="Sukura A."/>
            <person name="Hirsch V."/>
            <person name="Kutty G."/>
            <person name="Liu Y."/>
            <person name="Peng L."/>
            <person name="Chen J."/>
            <person name="Song J."/>
            <person name="Weissenbacher-Lang C."/>
            <person name="Xu J."/>
            <person name="Upham N.S."/>
            <person name="Stajich J.E."/>
            <person name="Cuomo C.A."/>
            <person name="Cushion M.T."/>
            <person name="Kovacs J.A."/>
        </authorList>
    </citation>
    <scope>NUCLEOTIDE SEQUENCE [LARGE SCALE GENOMIC DNA]</scope>
    <source>
        <strain evidence="1 2">RABM</strain>
    </source>
</reference>
<accession>A0ACB7CAN0</accession>
<organism evidence="1 2">
    <name type="scientific">Pneumocystis oryctolagi</name>
    <dbReference type="NCBI Taxonomy" id="42067"/>
    <lineage>
        <taxon>Eukaryota</taxon>
        <taxon>Fungi</taxon>
        <taxon>Dikarya</taxon>
        <taxon>Ascomycota</taxon>
        <taxon>Taphrinomycotina</taxon>
        <taxon>Pneumocystomycetes</taxon>
        <taxon>Pneumocystaceae</taxon>
        <taxon>Pneumocystis</taxon>
    </lineage>
</organism>
<proteinExistence type="predicted"/>